<dbReference type="PANTHER" id="PTHR48063">
    <property type="entry name" value="LRR RECEPTOR-LIKE KINASE"/>
    <property type="match status" value="1"/>
</dbReference>
<dbReference type="InterPro" id="IPR046956">
    <property type="entry name" value="RLP23-like"/>
</dbReference>
<organism evidence="8 9">
    <name type="scientific">Blastopirellula marina</name>
    <dbReference type="NCBI Taxonomy" id="124"/>
    <lineage>
        <taxon>Bacteria</taxon>
        <taxon>Pseudomonadati</taxon>
        <taxon>Planctomycetota</taxon>
        <taxon>Planctomycetia</taxon>
        <taxon>Pirellulales</taxon>
        <taxon>Pirellulaceae</taxon>
        <taxon>Blastopirellula</taxon>
    </lineage>
</organism>
<dbReference type="SUPFAM" id="SSF52047">
    <property type="entry name" value="RNI-like"/>
    <property type="match status" value="1"/>
</dbReference>
<protein>
    <recommendedName>
        <fullName evidence="10">Leucine Rich repeats (2 copies)</fullName>
    </recommendedName>
</protein>
<dbReference type="AlphaFoldDB" id="A0A2S8GPJ0"/>
<evidence type="ECO:0008006" key="10">
    <source>
        <dbReference type="Google" id="ProtNLM"/>
    </source>
</evidence>
<evidence type="ECO:0000256" key="6">
    <source>
        <dbReference type="ARBA" id="ARBA00023180"/>
    </source>
</evidence>
<comment type="caution">
    <text evidence="8">The sequence shown here is derived from an EMBL/GenBank/DDBJ whole genome shotgun (WGS) entry which is preliminary data.</text>
</comment>
<dbReference type="InterPro" id="IPR032675">
    <property type="entry name" value="LRR_dom_sf"/>
</dbReference>
<dbReference type="RefSeq" id="WP_105335243.1">
    <property type="nucleotide sequence ID" value="NZ_PUHZ01000010.1"/>
</dbReference>
<evidence type="ECO:0000313" key="8">
    <source>
        <dbReference type="EMBL" id="PQO46271.1"/>
    </source>
</evidence>
<evidence type="ECO:0000256" key="3">
    <source>
        <dbReference type="ARBA" id="ARBA00022729"/>
    </source>
</evidence>
<evidence type="ECO:0000256" key="1">
    <source>
        <dbReference type="ARBA" id="ARBA00004370"/>
    </source>
</evidence>
<keyword evidence="2 7" id="KW-0812">Transmembrane</keyword>
<dbReference type="Gene3D" id="3.80.10.10">
    <property type="entry name" value="Ribonuclease Inhibitor"/>
    <property type="match status" value="2"/>
</dbReference>
<sequence>MNDHAAYQPPTDRRWLRTVLLGGAFLILLIGFPLIWLGSEFYAAQQRLAAIRLIEEQGGEIYRPYDAPDEADLSLAQRLAMAAMGEEINSNVMSVMWTGENIGSVLPALSYVRELQTLEIHDTTLSEAETAAIAKLPLEVILLSDVQLSPDQLQQLATNESLTNIVLEGPAASHEHLKRLPALGTLRWVGLSDTRLSDDSLQPLTKIMFLSALNISRVELESEEALAPLRQLKDLKILNLVDLPIDDSLFDKIAPLKHLEQLTLDKSKKSPELVDPQKAMETIGSLSNLKYLRLMNLPVSNEALQSISRATQLEELMCDGSQITDAGVQHLLKLKKLNHLRIHGAQLTDESIRELAKLPVLQSIELHDGSLRVRSNNFGVSPTAPGGGP</sequence>
<gene>
    <name evidence="8" type="ORF">C5Y93_09805</name>
</gene>
<keyword evidence="4 7" id="KW-1133">Transmembrane helix</keyword>
<feature type="transmembrane region" description="Helical" evidence="7">
    <location>
        <begin position="15"/>
        <end position="37"/>
    </location>
</feature>
<evidence type="ECO:0000313" key="9">
    <source>
        <dbReference type="Proteomes" id="UP000237819"/>
    </source>
</evidence>
<keyword evidence="3" id="KW-0732">Signal</keyword>
<reference evidence="8 9" key="1">
    <citation type="submission" date="2018-02" db="EMBL/GenBank/DDBJ databases">
        <title>Comparative genomes isolates from brazilian mangrove.</title>
        <authorList>
            <person name="Araujo J.E."/>
            <person name="Taketani R.G."/>
            <person name="Silva M.C.P."/>
            <person name="Loureco M.V."/>
            <person name="Andreote F.D."/>
        </authorList>
    </citation>
    <scope>NUCLEOTIDE SEQUENCE [LARGE SCALE GENOMIC DNA]</scope>
    <source>
        <strain evidence="8 9">Nap-Phe MGV</strain>
    </source>
</reference>
<proteinExistence type="predicted"/>
<comment type="subcellular location">
    <subcellularLocation>
        <location evidence="1">Membrane</location>
    </subcellularLocation>
</comment>
<dbReference type="GO" id="GO:0016020">
    <property type="term" value="C:membrane"/>
    <property type="evidence" value="ECO:0007669"/>
    <property type="project" value="UniProtKB-SubCell"/>
</dbReference>
<dbReference type="PANTHER" id="PTHR48063:SF35">
    <property type="entry name" value="RECEPTOR-LIKE PROTEIN 12"/>
    <property type="match status" value="1"/>
</dbReference>
<keyword evidence="6" id="KW-0325">Glycoprotein</keyword>
<dbReference type="EMBL" id="PUHZ01000010">
    <property type="protein sequence ID" value="PQO46271.1"/>
    <property type="molecule type" value="Genomic_DNA"/>
</dbReference>
<accession>A0A2S8GPJ0</accession>
<dbReference type="Proteomes" id="UP000237819">
    <property type="component" value="Unassembled WGS sequence"/>
</dbReference>
<evidence type="ECO:0000256" key="4">
    <source>
        <dbReference type="ARBA" id="ARBA00022989"/>
    </source>
</evidence>
<dbReference type="OrthoDB" id="263702at2"/>
<name>A0A2S8GPJ0_9BACT</name>
<evidence type="ECO:0000256" key="5">
    <source>
        <dbReference type="ARBA" id="ARBA00023136"/>
    </source>
</evidence>
<evidence type="ECO:0000256" key="2">
    <source>
        <dbReference type="ARBA" id="ARBA00022692"/>
    </source>
</evidence>
<evidence type="ECO:0000256" key="7">
    <source>
        <dbReference type="SAM" id="Phobius"/>
    </source>
</evidence>
<keyword evidence="5 7" id="KW-0472">Membrane</keyword>